<comment type="subcellular location">
    <subcellularLocation>
        <location evidence="1">Membrane</location>
        <topology evidence="1">Multi-pass membrane protein</topology>
    </subcellularLocation>
</comment>
<dbReference type="Proteomes" id="UP000747542">
    <property type="component" value="Unassembled WGS sequence"/>
</dbReference>
<evidence type="ECO:0000256" key="3">
    <source>
        <dbReference type="SAM" id="MobiDB-lite"/>
    </source>
</evidence>
<feature type="transmembrane region" description="Helical" evidence="4">
    <location>
        <begin position="235"/>
        <end position="257"/>
    </location>
</feature>
<keyword evidence="4" id="KW-1133">Transmembrane helix</keyword>
<dbReference type="Pfam" id="PF02932">
    <property type="entry name" value="Neur_chan_memb"/>
    <property type="match status" value="1"/>
</dbReference>
<sequence>MDAATLSFLTLTLMCCVGAGVSLNVLKLLPSDYDSTVEPRPPGGVPILVGISWSIKNVYEVNFREMSVLLSMYFRMSWAEPRLVTGSLTGEGMVPLHSDLMKHLWIPDLFIHETREITSFKMIEEVQGVYLRPPNTILFSTLLQTRLACPMSFSRYPFDVQVCNMTVTSYKFSEDVLRLEWMLKEMWADITVDDQLPNYDFHIEWRNITTKHWCSNCSFAPVSVGQAEIVLARRYALHLLTVYVPSALFVAVAWASFFWPPEVIPGRTVLIITSLLTVISMYAAIGQKSPETSYLKAIDVWLFLCIVLVVFTLFQYTIIITIQRKQKERVIEVVVPMNNRCHRHNTPATGGSFTTRQNSAESPSPPSSSKVDGPAAAYEAGKRSPPNRLVMYEQWVEKAGKVGIPLIFFICNIVYWAVYLS</sequence>
<evidence type="ECO:0000256" key="2">
    <source>
        <dbReference type="ARBA" id="ARBA00023136"/>
    </source>
</evidence>
<evidence type="ECO:0000313" key="9">
    <source>
        <dbReference type="Proteomes" id="UP000747542"/>
    </source>
</evidence>
<protein>
    <submittedName>
        <fullName evidence="8">Gamma-aminobutyric acid receptor subunit rho-1-like 1</fullName>
    </submittedName>
</protein>
<keyword evidence="5" id="KW-0732">Signal</keyword>
<feature type="domain" description="Neurotransmitter-gated ion-channel transmembrane" evidence="7">
    <location>
        <begin position="242"/>
        <end position="329"/>
    </location>
</feature>
<feature type="compositionally biased region" description="Polar residues" evidence="3">
    <location>
        <begin position="346"/>
        <end position="361"/>
    </location>
</feature>
<feature type="signal peptide" evidence="5">
    <location>
        <begin position="1"/>
        <end position="22"/>
    </location>
</feature>
<feature type="transmembrane region" description="Helical" evidence="4">
    <location>
        <begin position="402"/>
        <end position="419"/>
    </location>
</feature>
<dbReference type="GO" id="GO:0004888">
    <property type="term" value="F:transmembrane signaling receptor activity"/>
    <property type="evidence" value="ECO:0007669"/>
    <property type="project" value="InterPro"/>
</dbReference>
<dbReference type="PROSITE" id="PS00236">
    <property type="entry name" value="NEUROTR_ION_CHANNEL"/>
    <property type="match status" value="1"/>
</dbReference>
<dbReference type="GO" id="GO:0005230">
    <property type="term" value="F:extracellular ligand-gated monoatomic ion channel activity"/>
    <property type="evidence" value="ECO:0007669"/>
    <property type="project" value="InterPro"/>
</dbReference>
<dbReference type="InterPro" id="IPR006201">
    <property type="entry name" value="Neur_channel"/>
</dbReference>
<gene>
    <name evidence="8" type="primary">Gabrr1-L1</name>
    <name evidence="8" type="ORF">Hamer_G010586</name>
</gene>
<dbReference type="GO" id="GO:0016020">
    <property type="term" value="C:membrane"/>
    <property type="evidence" value="ECO:0007669"/>
    <property type="project" value="UniProtKB-SubCell"/>
</dbReference>
<dbReference type="OrthoDB" id="6346517at2759"/>
<dbReference type="InterPro" id="IPR018000">
    <property type="entry name" value="Neurotransmitter_ion_chnl_CS"/>
</dbReference>
<keyword evidence="9" id="KW-1185">Reference proteome</keyword>
<keyword evidence="2 4" id="KW-0472">Membrane</keyword>
<keyword evidence="4" id="KW-0812">Transmembrane</keyword>
<feature type="transmembrane region" description="Helical" evidence="4">
    <location>
        <begin position="300"/>
        <end position="322"/>
    </location>
</feature>
<dbReference type="EMBL" id="JAHLQT010047199">
    <property type="protein sequence ID" value="KAG7153291.1"/>
    <property type="molecule type" value="Genomic_DNA"/>
</dbReference>
<dbReference type="PANTHER" id="PTHR18945">
    <property type="entry name" value="NEUROTRANSMITTER GATED ION CHANNEL"/>
    <property type="match status" value="1"/>
</dbReference>
<evidence type="ECO:0000256" key="5">
    <source>
        <dbReference type="SAM" id="SignalP"/>
    </source>
</evidence>
<dbReference type="InterPro" id="IPR006202">
    <property type="entry name" value="Neur_chan_lig-bd"/>
</dbReference>
<evidence type="ECO:0000256" key="4">
    <source>
        <dbReference type="SAM" id="Phobius"/>
    </source>
</evidence>
<reference evidence="8" key="1">
    <citation type="journal article" date="2021" name="Sci. Adv.">
        <title>The American lobster genome reveals insights on longevity, neural, and immune adaptations.</title>
        <authorList>
            <person name="Polinski J.M."/>
            <person name="Zimin A.V."/>
            <person name="Clark K.F."/>
            <person name="Kohn A.B."/>
            <person name="Sadowski N."/>
            <person name="Timp W."/>
            <person name="Ptitsyn A."/>
            <person name="Khanna P."/>
            <person name="Romanova D.Y."/>
            <person name="Williams P."/>
            <person name="Greenwood S.J."/>
            <person name="Moroz L.L."/>
            <person name="Walt D.R."/>
            <person name="Bodnar A.G."/>
        </authorList>
    </citation>
    <scope>NUCLEOTIDE SEQUENCE</scope>
    <source>
        <strain evidence="8">GMGI-L3</strain>
    </source>
</reference>
<evidence type="ECO:0000256" key="1">
    <source>
        <dbReference type="ARBA" id="ARBA00004141"/>
    </source>
</evidence>
<evidence type="ECO:0000259" key="7">
    <source>
        <dbReference type="Pfam" id="PF02932"/>
    </source>
</evidence>
<evidence type="ECO:0000259" key="6">
    <source>
        <dbReference type="Pfam" id="PF02931"/>
    </source>
</evidence>
<proteinExistence type="predicted"/>
<accession>A0A8J5MG06</accession>
<feature type="domain" description="Neurotransmitter-gated ion-channel ligand-binding" evidence="6">
    <location>
        <begin position="26"/>
        <end position="211"/>
    </location>
</feature>
<comment type="caution">
    <text evidence="8">The sequence shown here is derived from an EMBL/GenBank/DDBJ whole genome shotgun (WGS) entry which is preliminary data.</text>
</comment>
<dbReference type="InterPro" id="IPR006029">
    <property type="entry name" value="Neurotrans-gated_channel_TM"/>
</dbReference>
<keyword evidence="8" id="KW-0675">Receptor</keyword>
<feature type="chain" id="PRO_5035212167" evidence="5">
    <location>
        <begin position="23"/>
        <end position="421"/>
    </location>
</feature>
<dbReference type="Pfam" id="PF02931">
    <property type="entry name" value="Neur_chan_LBD"/>
    <property type="match status" value="1"/>
</dbReference>
<organism evidence="8 9">
    <name type="scientific">Homarus americanus</name>
    <name type="common">American lobster</name>
    <dbReference type="NCBI Taxonomy" id="6706"/>
    <lineage>
        <taxon>Eukaryota</taxon>
        <taxon>Metazoa</taxon>
        <taxon>Ecdysozoa</taxon>
        <taxon>Arthropoda</taxon>
        <taxon>Crustacea</taxon>
        <taxon>Multicrustacea</taxon>
        <taxon>Malacostraca</taxon>
        <taxon>Eumalacostraca</taxon>
        <taxon>Eucarida</taxon>
        <taxon>Decapoda</taxon>
        <taxon>Pleocyemata</taxon>
        <taxon>Astacidea</taxon>
        <taxon>Nephropoidea</taxon>
        <taxon>Nephropidae</taxon>
        <taxon>Homarus</taxon>
    </lineage>
</organism>
<feature type="transmembrane region" description="Helical" evidence="4">
    <location>
        <begin position="269"/>
        <end position="285"/>
    </location>
</feature>
<dbReference type="AlphaFoldDB" id="A0A8J5MG06"/>
<feature type="region of interest" description="Disordered" evidence="3">
    <location>
        <begin position="342"/>
        <end position="382"/>
    </location>
</feature>
<name>A0A8J5MG06_HOMAM</name>
<evidence type="ECO:0000313" key="8">
    <source>
        <dbReference type="EMBL" id="KAG7153291.1"/>
    </source>
</evidence>